<accession>E5AVS9</accession>
<dbReference type="InterPro" id="IPR012349">
    <property type="entry name" value="Split_barrel_FMN-bd"/>
</dbReference>
<dbReference type="AlphaFoldDB" id="E5AVS9"/>
<sequence length="45" mass="5050">MWRGAYDRQTLNAILDGAYARHLAFASDRGAYGIPMACWRDGDCL</sequence>
<dbReference type="EMBL" id="FR687360">
    <property type="protein sequence ID" value="CBW77203.1"/>
    <property type="molecule type" value="Genomic_DNA"/>
</dbReference>
<name>E5AVS9_MYCRK</name>
<dbReference type="HOGENOM" id="CLU_3197198_0_0_4"/>
<keyword evidence="1" id="KW-0614">Plasmid</keyword>
<protein>
    <submittedName>
        <fullName evidence="1">5-NITROIMIDAZOLE ANTIBIOTIC RESISTANCE PROTEIN</fullName>
    </submittedName>
</protein>
<gene>
    <name evidence="1" type="ordered locus">RBRH_03473</name>
</gene>
<organism evidence="1 2">
    <name type="scientific">Mycetohabitans rhizoxinica (strain DSM 19002 / CIP 109453 / HKI 454)</name>
    <name type="common">Paraburkholderia rhizoxinica</name>
    <dbReference type="NCBI Taxonomy" id="882378"/>
    <lineage>
        <taxon>Bacteria</taxon>
        <taxon>Pseudomonadati</taxon>
        <taxon>Pseudomonadota</taxon>
        <taxon>Betaproteobacteria</taxon>
        <taxon>Burkholderiales</taxon>
        <taxon>Burkholderiaceae</taxon>
        <taxon>Mycetohabitans</taxon>
    </lineage>
</organism>
<reference evidence="1 2" key="1">
    <citation type="journal article" date="2011" name="J. Bacteriol.">
        <title>Complete genome sequence of Burkholderia rhizoxinica, an endosymbiont of Rhizopus microsporus.</title>
        <authorList>
            <person name="Lackner G."/>
            <person name="Moebius N."/>
            <person name="Partida-Martinez L."/>
            <person name="Hertweck C."/>
        </authorList>
    </citation>
    <scope>NUCLEOTIDE SEQUENCE [LARGE SCALE GENOMIC DNA]</scope>
    <source>
        <strain evidence="2">DSM 19002 / CIP 109453 / HKI 454</strain>
        <plasmid evidence="1 2">pBRH01</plasmid>
    </source>
</reference>
<evidence type="ECO:0000313" key="2">
    <source>
        <dbReference type="Proteomes" id="UP000007437"/>
    </source>
</evidence>
<dbReference type="SUPFAM" id="SSF50475">
    <property type="entry name" value="FMN-binding split barrel"/>
    <property type="match status" value="1"/>
</dbReference>
<geneLocation type="plasmid" evidence="1 2">
    <name>pBRH01</name>
</geneLocation>
<dbReference type="Gene3D" id="2.30.110.10">
    <property type="entry name" value="Electron Transport, Fmn-binding Protein, Chain A"/>
    <property type="match status" value="1"/>
</dbReference>
<dbReference type="KEGG" id="brh:RBRH_03473"/>
<proteinExistence type="predicted"/>
<evidence type="ECO:0000313" key="1">
    <source>
        <dbReference type="EMBL" id="CBW77203.1"/>
    </source>
</evidence>
<dbReference type="Proteomes" id="UP000007437">
    <property type="component" value="Plasmid pBRH01"/>
</dbReference>